<gene>
    <name evidence="1" type="ORF">E1292_26345</name>
</gene>
<keyword evidence="2" id="KW-1185">Reference proteome</keyword>
<dbReference type="Proteomes" id="UP000295258">
    <property type="component" value="Unassembled WGS sequence"/>
</dbReference>
<comment type="caution">
    <text evidence="1">The sequence shown here is derived from an EMBL/GenBank/DDBJ whole genome shotgun (WGS) entry which is preliminary data.</text>
</comment>
<protein>
    <submittedName>
        <fullName evidence="1">Uncharacterized protein</fullName>
    </submittedName>
</protein>
<dbReference type="AlphaFoldDB" id="A0A4R4VGQ4"/>
<accession>A0A4R4VGQ4</accession>
<evidence type="ECO:0000313" key="1">
    <source>
        <dbReference type="EMBL" id="TDD01334.1"/>
    </source>
</evidence>
<name>A0A4R4VGQ4_9ACTN</name>
<reference evidence="1 2" key="1">
    <citation type="submission" date="2019-03" db="EMBL/GenBank/DDBJ databases">
        <title>Draft genome sequences of novel Actinobacteria.</title>
        <authorList>
            <person name="Sahin N."/>
            <person name="Ay H."/>
            <person name="Saygin H."/>
        </authorList>
    </citation>
    <scope>NUCLEOTIDE SEQUENCE [LARGE SCALE GENOMIC DNA]</scope>
    <source>
        <strain evidence="1 2">KC310</strain>
    </source>
</reference>
<dbReference type="EMBL" id="SMKO01000079">
    <property type="protein sequence ID" value="TDD01334.1"/>
    <property type="molecule type" value="Genomic_DNA"/>
</dbReference>
<sequence>MDGSTRNVLAECERELRELRKAMGCTPERLVECPELMNVLQNSTGPGRSRTIQACIDALTDFVKRISDTKYREPLLVALHLDPVHEGDTLARRRGSYVAALRSSRSPLAADVRTIERRENRAIKAAVRLLLENREPADGGKLALAHAAGPSFSKDLAIEAISHVCRFSDTGAIVEQEVTRWVRAVVPLADPRILVANRYLAESRPGVLRMENLYGCRVIDQVEDPGGSILATVEILQQLRPEDGIYPFSCRLLIDSRIRSQPVLRWRPPFHHPKRIEFKLLFEPEMVPIRAWWFGATLDIEGQLEPARSEGRHLKLLHDGRYLYKVFDEQQLMPNHYYGIAWVWES</sequence>
<evidence type="ECO:0000313" key="2">
    <source>
        <dbReference type="Proteomes" id="UP000295258"/>
    </source>
</evidence>
<dbReference type="RefSeq" id="WP_132597887.1">
    <property type="nucleotide sequence ID" value="NZ_SMKO01000079.1"/>
</dbReference>
<proteinExistence type="predicted"/>
<organism evidence="1 2">
    <name type="scientific">Nonomuraea deserti</name>
    <dbReference type="NCBI Taxonomy" id="1848322"/>
    <lineage>
        <taxon>Bacteria</taxon>
        <taxon>Bacillati</taxon>
        <taxon>Actinomycetota</taxon>
        <taxon>Actinomycetes</taxon>
        <taxon>Streptosporangiales</taxon>
        <taxon>Streptosporangiaceae</taxon>
        <taxon>Nonomuraea</taxon>
    </lineage>
</organism>